<proteinExistence type="inferred from homology"/>
<name>A0A1V5MB15_UNCT6</name>
<dbReference type="EC" id="5.1.3.11" evidence="3"/>
<dbReference type="InterPro" id="IPR012341">
    <property type="entry name" value="6hp_glycosidase-like_sf"/>
</dbReference>
<reference evidence="3" key="1">
    <citation type="submission" date="2017-02" db="EMBL/GenBank/DDBJ databases">
        <title>Delving into the versatile metabolic prowess of the omnipresent phylum Bacteroidetes.</title>
        <authorList>
            <person name="Nobu M.K."/>
            <person name="Mei R."/>
            <person name="Narihiro T."/>
            <person name="Kuroda K."/>
            <person name="Liu W.-T."/>
        </authorList>
    </citation>
    <scope>NUCLEOTIDE SEQUENCE</scope>
    <source>
        <strain evidence="3">ADurb.Bin417</strain>
    </source>
</reference>
<accession>A0A1V5MB15</accession>
<keyword evidence="2 3" id="KW-0413">Isomerase</keyword>
<dbReference type="Proteomes" id="UP000485484">
    <property type="component" value="Unassembled WGS sequence"/>
</dbReference>
<dbReference type="GO" id="GO:0047736">
    <property type="term" value="F:cellobiose epimerase activity"/>
    <property type="evidence" value="ECO:0007669"/>
    <property type="project" value="UniProtKB-EC"/>
</dbReference>
<comment type="similarity">
    <text evidence="1">Belongs to the N-acylglucosamine 2-epimerase family.</text>
</comment>
<gene>
    <name evidence="3" type="primary">ce</name>
    <name evidence="3" type="ORF">BWY73_01326</name>
</gene>
<dbReference type="InterPro" id="IPR008928">
    <property type="entry name" value="6-hairpin_glycosidase_sf"/>
</dbReference>
<protein>
    <submittedName>
        <fullName evidence="3">Cellobiose 2-epimerase</fullName>
        <ecNumber evidence="3">5.1.3.11</ecNumber>
    </submittedName>
</protein>
<evidence type="ECO:0000256" key="2">
    <source>
        <dbReference type="ARBA" id="ARBA00023235"/>
    </source>
</evidence>
<dbReference type="PANTHER" id="PTHR15108">
    <property type="entry name" value="N-ACYLGLUCOSAMINE-2-EPIMERASE"/>
    <property type="match status" value="1"/>
</dbReference>
<dbReference type="GO" id="GO:0005975">
    <property type="term" value="P:carbohydrate metabolic process"/>
    <property type="evidence" value="ECO:0007669"/>
    <property type="project" value="InterPro"/>
</dbReference>
<comment type="caution">
    <text evidence="3">The sequence shown here is derived from an EMBL/GenBank/DDBJ whole genome shotgun (WGS) entry which is preliminary data.</text>
</comment>
<evidence type="ECO:0000313" key="3">
    <source>
        <dbReference type="EMBL" id="OPZ90407.1"/>
    </source>
</evidence>
<dbReference type="Gene3D" id="1.50.10.10">
    <property type="match status" value="1"/>
</dbReference>
<sequence>MEIRERIESYLVERLVPFWLDRVADPDGGFLTYFDRNGRPTGQTDKTLIQQTRTLFMLSLLERSGRGAGRAGKLAAAGLDFLLEKFWDKEQGGWFWITDRGGRPLQSDKIVYGQSFAIYALSEYALAVGDRRAADYAVRTFDLLQKYAADTAFGGYREMFRSDWSPRPGGDLGGDRKSFDVHMHLMEAFTSLCELTGREIHRRKLREVVRVLWERMLDPASGTGIAQFELDFRPRPAISFRTVWGSDRDHGGRPRPLDNTSYGHNIEFFWLLLRSLEALGEPAAPYRARLRRLVEHTRRYGLDERYGGLYVEGRTAGPARDRQKEFWQQAEALVGFLDAYLLFGERPYWEAFRNIFDFVWTKVINHQAGEWYALLDRRGRVRWDYLGHAWKNNYHTVRSMTESLKRLERIQGRPELAAGLE</sequence>
<evidence type="ECO:0000256" key="1">
    <source>
        <dbReference type="ARBA" id="ARBA00008558"/>
    </source>
</evidence>
<dbReference type="InterPro" id="IPR010819">
    <property type="entry name" value="AGE/CE"/>
</dbReference>
<dbReference type="Pfam" id="PF07221">
    <property type="entry name" value="GlcNAc_2-epim"/>
    <property type="match status" value="1"/>
</dbReference>
<organism evidence="3">
    <name type="scientific">candidate division TA06 bacterium ADurb.Bin417</name>
    <dbReference type="NCBI Taxonomy" id="1852828"/>
    <lineage>
        <taxon>Bacteria</taxon>
        <taxon>Bacteria division TA06</taxon>
    </lineage>
</organism>
<dbReference type="AlphaFoldDB" id="A0A1V5MB15"/>
<dbReference type="SUPFAM" id="SSF48208">
    <property type="entry name" value="Six-hairpin glycosidases"/>
    <property type="match status" value="1"/>
</dbReference>
<dbReference type="EMBL" id="MWAK01000262">
    <property type="protein sequence ID" value="OPZ90407.1"/>
    <property type="molecule type" value="Genomic_DNA"/>
</dbReference>